<evidence type="ECO:0000313" key="3">
    <source>
        <dbReference type="Proteomes" id="UP000811246"/>
    </source>
</evidence>
<sequence>MILILISLLYFFRIHDLLSTSVCFILWTYPFSERINWIVNSRIQICRFFLYLLF</sequence>
<reference evidence="2" key="1">
    <citation type="submission" date="2021-01" db="EMBL/GenBank/DDBJ databases">
        <authorList>
            <person name="Lovell J.T."/>
            <person name="Bentley N."/>
            <person name="Bhattarai G."/>
            <person name="Jenkins J.W."/>
            <person name="Sreedasyam A."/>
            <person name="Alarcon Y."/>
            <person name="Bock C."/>
            <person name="Boston L."/>
            <person name="Carlson J."/>
            <person name="Cervantes K."/>
            <person name="Clermont K."/>
            <person name="Krom N."/>
            <person name="Kubenka K."/>
            <person name="Mamidi S."/>
            <person name="Mattison C."/>
            <person name="Monteros M."/>
            <person name="Pisani C."/>
            <person name="Plott C."/>
            <person name="Rajasekar S."/>
            <person name="Rhein H.S."/>
            <person name="Rohla C."/>
            <person name="Song M."/>
            <person name="Hilaire R.S."/>
            <person name="Shu S."/>
            <person name="Wells L."/>
            <person name="Wang X."/>
            <person name="Webber J."/>
            <person name="Heerema R.J."/>
            <person name="Klein P."/>
            <person name="Conner P."/>
            <person name="Grauke L."/>
            <person name="Grimwood J."/>
            <person name="Schmutz J."/>
            <person name="Randall J.J."/>
        </authorList>
    </citation>
    <scope>NUCLEOTIDE SEQUENCE</scope>
    <source>
        <tissue evidence="2">Leaf</tissue>
    </source>
</reference>
<evidence type="ECO:0000313" key="2">
    <source>
        <dbReference type="EMBL" id="KAG6710028.1"/>
    </source>
</evidence>
<comment type="caution">
    <text evidence="2">The sequence shown here is derived from an EMBL/GenBank/DDBJ whole genome shotgun (WGS) entry which is preliminary data.</text>
</comment>
<proteinExistence type="predicted"/>
<dbReference type="Proteomes" id="UP000811246">
    <property type="component" value="Chromosome 6"/>
</dbReference>
<keyword evidence="1" id="KW-0732">Signal</keyword>
<evidence type="ECO:0000256" key="1">
    <source>
        <dbReference type="SAM" id="SignalP"/>
    </source>
</evidence>
<name>A0A922EYB2_CARIL</name>
<feature type="chain" id="PRO_5037665790" evidence="1">
    <location>
        <begin position="20"/>
        <end position="54"/>
    </location>
</feature>
<dbReference type="AlphaFoldDB" id="A0A922EYB2"/>
<dbReference type="EMBL" id="CM031830">
    <property type="protein sequence ID" value="KAG6710028.1"/>
    <property type="molecule type" value="Genomic_DNA"/>
</dbReference>
<organism evidence="2 3">
    <name type="scientific">Carya illinoinensis</name>
    <name type="common">Pecan</name>
    <dbReference type="NCBI Taxonomy" id="32201"/>
    <lineage>
        <taxon>Eukaryota</taxon>
        <taxon>Viridiplantae</taxon>
        <taxon>Streptophyta</taxon>
        <taxon>Embryophyta</taxon>
        <taxon>Tracheophyta</taxon>
        <taxon>Spermatophyta</taxon>
        <taxon>Magnoliopsida</taxon>
        <taxon>eudicotyledons</taxon>
        <taxon>Gunneridae</taxon>
        <taxon>Pentapetalae</taxon>
        <taxon>rosids</taxon>
        <taxon>fabids</taxon>
        <taxon>Fagales</taxon>
        <taxon>Juglandaceae</taxon>
        <taxon>Carya</taxon>
    </lineage>
</organism>
<protein>
    <submittedName>
        <fullName evidence="2">Uncharacterized protein</fullName>
    </submittedName>
</protein>
<feature type="signal peptide" evidence="1">
    <location>
        <begin position="1"/>
        <end position="19"/>
    </location>
</feature>
<accession>A0A922EYB2</accession>
<gene>
    <name evidence="2" type="ORF">I3842_06G162000</name>
</gene>